<evidence type="ECO:0000256" key="3">
    <source>
        <dbReference type="ARBA" id="ARBA00022452"/>
    </source>
</evidence>
<dbReference type="Gene3D" id="2.40.170.20">
    <property type="entry name" value="TonB-dependent receptor, beta-barrel domain"/>
    <property type="match status" value="1"/>
</dbReference>
<comment type="similarity">
    <text evidence="8 9">Belongs to the TonB-dependent receptor family.</text>
</comment>
<evidence type="ECO:0000259" key="13">
    <source>
        <dbReference type="Pfam" id="PF07715"/>
    </source>
</evidence>
<evidence type="ECO:0000256" key="4">
    <source>
        <dbReference type="ARBA" id="ARBA00022692"/>
    </source>
</evidence>
<dbReference type="PANTHER" id="PTHR47234">
    <property type="match status" value="1"/>
</dbReference>
<dbReference type="Pfam" id="PF00593">
    <property type="entry name" value="TonB_dep_Rec_b-barrel"/>
    <property type="match status" value="1"/>
</dbReference>
<evidence type="ECO:0000259" key="12">
    <source>
        <dbReference type="Pfam" id="PF00593"/>
    </source>
</evidence>
<protein>
    <submittedName>
        <fullName evidence="14">TonB-dependent receptor</fullName>
    </submittedName>
</protein>
<feature type="signal peptide" evidence="11">
    <location>
        <begin position="1"/>
        <end position="21"/>
    </location>
</feature>
<keyword evidence="6 8" id="KW-0472">Membrane</keyword>
<sequence>MKTLFTGISAVAFLTASAAMAQTSPTAAAPATDANSLPAAADQTAPGALPSQGAATPAEVQGAPAPETAEIVVTGSRITRSDYSSASPIVTTSQAALKASGSVNVEQSLNQLPQFIPGSGSQGGGASAAASAGRATLNLRGLGDKRNLILLDGRRLPPSTVFNVTDVNIIPQSLVESVETITGGASAVYGSDAISGVVNFRTRRHMNGIEIDGQVGNTVTGDRFSADVSLSGGWTSKDDRFNIVASAGYTKRDELKGSERSFFDLGILSSFIGQGTFVPSGTNLPSQAAVNAAFPNLAAGTVVRTNALGFNENGSLFSQVGAFNYAGPTSGDYVTFGGVVRQPVARQQSIERPMERKSFFAKTDYEVSDALTLYAQGLYVDSHARTNIGNSLTQFITVNVAANNPFVPASLRALLASRPNPTASFSINRRFTEIEPRIFDTTFKTSQFIIGARGKIGLGDWTYDIYGSRDRNTIHDNIENGVLGNRVNQLLGAADGGASICAGGYNPFGLTNASRISAACVDYITDTITRTEKIKQNTIEGSVQGSLFALPAGDVKLSVVATYRENEYSFQPDAQLIAGNVFATNQTNPTSGKTNVKEIAGELFVPILRDTPFFHRLNLSVGGRYSDYNVTGSIKTYKAELEWAPIAPVLFRGGYQRAIRAPNIGELFSSATGAQVQIGNPPASGDPCDVRSVSRTGANAAQIRALCVATGVPTSLVDSYNFTTVAIPVTNAGNTGLSPETATTKTAGVVLRPRFSSPLLSNISVSVDFYDIAIKDVISTVAGNTALAKCYNQDGTNPTYSAANAFCALIQRDATGGISNVALPYLNLGGLKTRGIDLQLDWGVRLGTFGDLGDARFSINTLVSYLDSYKIKNFPGEAFAEFAGTIDATNSLPLPKWRYTTSANLTVGKADFGVRWRHLASMDDVTQVIRPASPAPGVPHYDVFDLSGRLAVTKAYELRAGITNLFDKQPLVIAGTPGNTLPGTYDVLGRSFYVGAKVRF</sequence>
<dbReference type="RefSeq" id="WP_273686839.1">
    <property type="nucleotide sequence ID" value="NZ_CP117411.1"/>
</dbReference>
<dbReference type="InterPro" id="IPR036942">
    <property type="entry name" value="Beta-barrel_TonB_sf"/>
</dbReference>
<dbReference type="SUPFAM" id="SSF56935">
    <property type="entry name" value="Porins"/>
    <property type="match status" value="1"/>
</dbReference>
<evidence type="ECO:0000256" key="1">
    <source>
        <dbReference type="ARBA" id="ARBA00004571"/>
    </source>
</evidence>
<evidence type="ECO:0000256" key="9">
    <source>
        <dbReference type="RuleBase" id="RU003357"/>
    </source>
</evidence>
<dbReference type="InterPro" id="IPR000531">
    <property type="entry name" value="Beta-barrel_TonB"/>
</dbReference>
<dbReference type="PANTHER" id="PTHR47234:SF2">
    <property type="entry name" value="TONB-DEPENDENT RECEPTOR"/>
    <property type="match status" value="1"/>
</dbReference>
<comment type="subcellular location">
    <subcellularLocation>
        <location evidence="1 8">Cell outer membrane</location>
        <topology evidence="1 8">Multi-pass membrane protein</topology>
    </subcellularLocation>
</comment>
<proteinExistence type="inferred from homology"/>
<feature type="compositionally biased region" description="Low complexity" evidence="10">
    <location>
        <begin position="29"/>
        <end position="41"/>
    </location>
</feature>
<dbReference type="PROSITE" id="PS52016">
    <property type="entry name" value="TONB_DEPENDENT_REC_3"/>
    <property type="match status" value="1"/>
</dbReference>
<keyword evidence="4 8" id="KW-0812">Transmembrane</keyword>
<feature type="domain" description="TonB-dependent receptor-like beta-barrel" evidence="12">
    <location>
        <begin position="436"/>
        <end position="965"/>
    </location>
</feature>
<dbReference type="InterPro" id="IPR012910">
    <property type="entry name" value="Plug_dom"/>
</dbReference>
<evidence type="ECO:0000256" key="7">
    <source>
        <dbReference type="ARBA" id="ARBA00023237"/>
    </source>
</evidence>
<dbReference type="Pfam" id="PF07715">
    <property type="entry name" value="Plug"/>
    <property type="match status" value="1"/>
</dbReference>
<dbReference type="Gene3D" id="2.170.130.10">
    <property type="entry name" value="TonB-dependent receptor, plug domain"/>
    <property type="match status" value="1"/>
</dbReference>
<organism evidence="14 15">
    <name type="scientific">Sphingomonas naphthae</name>
    <dbReference type="NCBI Taxonomy" id="1813468"/>
    <lineage>
        <taxon>Bacteria</taxon>
        <taxon>Pseudomonadati</taxon>
        <taxon>Pseudomonadota</taxon>
        <taxon>Alphaproteobacteria</taxon>
        <taxon>Sphingomonadales</taxon>
        <taxon>Sphingomonadaceae</taxon>
        <taxon>Sphingomonas</taxon>
    </lineage>
</organism>
<keyword evidence="14" id="KW-0675">Receptor</keyword>
<evidence type="ECO:0000256" key="5">
    <source>
        <dbReference type="ARBA" id="ARBA00023077"/>
    </source>
</evidence>
<evidence type="ECO:0000256" key="11">
    <source>
        <dbReference type="SAM" id="SignalP"/>
    </source>
</evidence>
<evidence type="ECO:0000313" key="15">
    <source>
        <dbReference type="Proteomes" id="UP001220395"/>
    </source>
</evidence>
<keyword evidence="3 8" id="KW-1134">Transmembrane beta strand</keyword>
<keyword evidence="7 8" id="KW-0998">Cell outer membrane</keyword>
<evidence type="ECO:0000256" key="8">
    <source>
        <dbReference type="PROSITE-ProRule" id="PRU01360"/>
    </source>
</evidence>
<dbReference type="Proteomes" id="UP001220395">
    <property type="component" value="Chromosome"/>
</dbReference>
<feature type="domain" description="TonB-dependent receptor plug" evidence="13">
    <location>
        <begin position="84"/>
        <end position="197"/>
    </location>
</feature>
<evidence type="ECO:0000256" key="10">
    <source>
        <dbReference type="SAM" id="MobiDB-lite"/>
    </source>
</evidence>
<feature type="chain" id="PRO_5046644287" evidence="11">
    <location>
        <begin position="22"/>
        <end position="1000"/>
    </location>
</feature>
<keyword evidence="11" id="KW-0732">Signal</keyword>
<name>A0ABY7TJB2_9SPHN</name>
<dbReference type="InterPro" id="IPR037066">
    <property type="entry name" value="Plug_dom_sf"/>
</dbReference>
<feature type="region of interest" description="Disordered" evidence="10">
    <location>
        <begin position="29"/>
        <end position="64"/>
    </location>
</feature>
<keyword evidence="5 9" id="KW-0798">TonB box</keyword>
<evidence type="ECO:0000256" key="2">
    <source>
        <dbReference type="ARBA" id="ARBA00022448"/>
    </source>
</evidence>
<keyword evidence="15" id="KW-1185">Reference proteome</keyword>
<gene>
    <name evidence="14" type="ORF">PQ455_14660</name>
</gene>
<keyword evidence="2 8" id="KW-0813">Transport</keyword>
<evidence type="ECO:0000256" key="6">
    <source>
        <dbReference type="ARBA" id="ARBA00023136"/>
    </source>
</evidence>
<dbReference type="InterPro" id="IPR039426">
    <property type="entry name" value="TonB-dep_rcpt-like"/>
</dbReference>
<accession>A0ABY7TJB2</accession>
<evidence type="ECO:0000313" key="14">
    <source>
        <dbReference type="EMBL" id="WCT72866.1"/>
    </source>
</evidence>
<dbReference type="EMBL" id="CP117411">
    <property type="protein sequence ID" value="WCT72866.1"/>
    <property type="molecule type" value="Genomic_DNA"/>
</dbReference>
<reference evidence="14 15" key="1">
    <citation type="submission" date="2023-02" db="EMBL/GenBank/DDBJ databases">
        <title>Genome sequence of Sphingomonas naphthae.</title>
        <authorList>
            <person name="Kim S."/>
            <person name="Heo J."/>
            <person name="Kwon S.-W."/>
        </authorList>
    </citation>
    <scope>NUCLEOTIDE SEQUENCE [LARGE SCALE GENOMIC DNA]</scope>
    <source>
        <strain evidence="14 15">KACC 18716</strain>
    </source>
</reference>